<sequence length="180" mass="19324">MGLLTDSVVHVMIQFQPEEIFLFFLATPTIVNQYDMSFVPILPGSLYEPSTCSTCESRSCDHIFLALENGINSTSSPSSPPFALLSLLLLPELRRTHRLASTTVAMAGTATVSSSVDLNQCVGNIGGTLECWPNGGNYYNSCNSCKLQNGDILSCDCGSGTTLKELNNCVSNRNGQLTCP</sequence>
<reference evidence="2 3" key="1">
    <citation type="submission" date="2016-03" db="EMBL/GenBank/DDBJ databases">
        <title>Whole genome sequencing of Grifola frondosa 9006-11.</title>
        <authorList>
            <person name="Min B."/>
            <person name="Park H."/>
            <person name="Kim J.-G."/>
            <person name="Cho H."/>
            <person name="Oh Y.-L."/>
            <person name="Kong W.-S."/>
            <person name="Choi I.-G."/>
        </authorList>
    </citation>
    <scope>NUCLEOTIDE SEQUENCE [LARGE SCALE GENOMIC DNA]</scope>
    <source>
        <strain evidence="2 3">9006-11</strain>
    </source>
</reference>
<dbReference type="Pfam" id="PF08881">
    <property type="entry name" value="CVNH"/>
    <property type="match status" value="1"/>
</dbReference>
<accession>A0A1C7M0K2</accession>
<evidence type="ECO:0000259" key="1">
    <source>
        <dbReference type="Pfam" id="PF08881"/>
    </source>
</evidence>
<organism evidence="2 3">
    <name type="scientific">Grifola frondosa</name>
    <name type="common">Maitake</name>
    <name type="synonym">Polyporus frondosus</name>
    <dbReference type="NCBI Taxonomy" id="5627"/>
    <lineage>
        <taxon>Eukaryota</taxon>
        <taxon>Fungi</taxon>
        <taxon>Dikarya</taxon>
        <taxon>Basidiomycota</taxon>
        <taxon>Agaricomycotina</taxon>
        <taxon>Agaricomycetes</taxon>
        <taxon>Polyporales</taxon>
        <taxon>Grifolaceae</taxon>
        <taxon>Grifola</taxon>
    </lineage>
</organism>
<proteinExistence type="predicted"/>
<protein>
    <recommendedName>
        <fullName evidence="1">Cyanovirin-N domain-containing protein</fullName>
    </recommendedName>
</protein>
<dbReference type="Proteomes" id="UP000092993">
    <property type="component" value="Unassembled WGS sequence"/>
</dbReference>
<evidence type="ECO:0000313" key="3">
    <source>
        <dbReference type="Proteomes" id="UP000092993"/>
    </source>
</evidence>
<dbReference type="AlphaFoldDB" id="A0A1C7M0K2"/>
<name>A0A1C7M0K2_GRIFR</name>
<dbReference type="Gene3D" id="2.30.60.10">
    <property type="entry name" value="Cyanovirin-N"/>
    <property type="match status" value="1"/>
</dbReference>
<dbReference type="InterPro" id="IPR011058">
    <property type="entry name" value="Cyanovirin-N"/>
</dbReference>
<comment type="caution">
    <text evidence="2">The sequence shown here is derived from an EMBL/GenBank/DDBJ whole genome shotgun (WGS) entry which is preliminary data.</text>
</comment>
<dbReference type="OrthoDB" id="3068152at2759"/>
<evidence type="ECO:0000313" key="2">
    <source>
        <dbReference type="EMBL" id="OBZ68624.1"/>
    </source>
</evidence>
<feature type="domain" description="Cyanovirin-N" evidence="1">
    <location>
        <begin position="99"/>
        <end position="178"/>
    </location>
</feature>
<gene>
    <name evidence="2" type="ORF">A0H81_11463</name>
</gene>
<dbReference type="EMBL" id="LUGG01000020">
    <property type="protein sequence ID" value="OBZ68624.1"/>
    <property type="molecule type" value="Genomic_DNA"/>
</dbReference>
<keyword evidence="3" id="KW-1185">Reference proteome</keyword>
<dbReference type="SUPFAM" id="SSF51322">
    <property type="entry name" value="Cyanovirin-N"/>
    <property type="match status" value="1"/>
</dbReference>
<dbReference type="InterPro" id="IPR036673">
    <property type="entry name" value="Cyanovirin-N_sf"/>
</dbReference>